<sequence>MPRGIPRAKQDESAMRFTSFHVPLAPHPKHVGASYLKSDNNTLWARNAAKAHVTNRNRALNEDVNTLPQPEGRRGSKVIVIHPGSRWIRIGRASDVTPLSVPNVIARKHKPPVPPAKFIPGVSHPRKDRARGLVSTVSQAGDEYSVALASDDPFDAKVAAIQISLRDRMRFYKLRVTTNAASIATTFNEQFKPETIPEVNDPFRVEWITSSDEEFIVGEKALKLSDPEKQGYVLRWPISGGNFNTRDYPTNHLILIDIETILGTVLRERLNIAPNLYQEYSVVLVVPDFYDRTYLTNMTTILLRSMGFKQICVQQESLAATYGAGISNGCVVDMGASTTSIACVDDGLVIPDTRMVLNMGGDAITEFLYILLQKINFPYRDLNLARSYDWNVLEDIKARLCTLAEGDVALNLYDFVVRRPGRSTEKYGLRAYDEIILAPMCLFEPRVIEFNQKRNGARPFSSPDVTDEIVEQISDHITQAMMISTQHLLPSALPTLAVPQDGGAILAHSMEPSGSNENAPSDAPRPGSTDAASEAASESIKVDGTQKPTPSTTSTSAVGDGTADAPMEIVDVDDGETKPNVAANSRPQADQALGVELQQQLHQSQGQTHTYPGGFAIDVSFEASKLPLDVAIFNSARAAGGDEKIRKYLQAVLVVGGSALVPGMAHALESRLQAIATPLVPNMEKVQIIPPPKDVDPRVLVWKGAAVLGKMDGVADLWVTAEDWDILGIRGLKERCFYL</sequence>
<gene>
    <name evidence="1" type="ORF">BDY19DRAFT_928264</name>
</gene>
<keyword evidence="2" id="KW-1185">Reference proteome</keyword>
<dbReference type="Proteomes" id="UP001055072">
    <property type="component" value="Unassembled WGS sequence"/>
</dbReference>
<dbReference type="EMBL" id="MU274904">
    <property type="protein sequence ID" value="KAI0092090.1"/>
    <property type="molecule type" value="Genomic_DNA"/>
</dbReference>
<protein>
    <submittedName>
        <fullName evidence="1">Actin-like ATPase domain-containing protein</fullName>
    </submittedName>
</protein>
<proteinExistence type="predicted"/>
<accession>A0ACB8UCT8</accession>
<evidence type="ECO:0000313" key="1">
    <source>
        <dbReference type="EMBL" id="KAI0092090.1"/>
    </source>
</evidence>
<reference evidence="1" key="1">
    <citation type="journal article" date="2021" name="Environ. Microbiol.">
        <title>Gene family expansions and transcriptome signatures uncover fungal adaptations to wood decay.</title>
        <authorList>
            <person name="Hage H."/>
            <person name="Miyauchi S."/>
            <person name="Viragh M."/>
            <person name="Drula E."/>
            <person name="Min B."/>
            <person name="Chaduli D."/>
            <person name="Navarro D."/>
            <person name="Favel A."/>
            <person name="Norest M."/>
            <person name="Lesage-Meessen L."/>
            <person name="Balint B."/>
            <person name="Merenyi Z."/>
            <person name="de Eugenio L."/>
            <person name="Morin E."/>
            <person name="Martinez A.T."/>
            <person name="Baldrian P."/>
            <person name="Stursova M."/>
            <person name="Martinez M.J."/>
            <person name="Novotny C."/>
            <person name="Magnuson J.K."/>
            <person name="Spatafora J.W."/>
            <person name="Maurice S."/>
            <person name="Pangilinan J."/>
            <person name="Andreopoulos W."/>
            <person name="LaButti K."/>
            <person name="Hundley H."/>
            <person name="Na H."/>
            <person name="Kuo A."/>
            <person name="Barry K."/>
            <person name="Lipzen A."/>
            <person name="Henrissat B."/>
            <person name="Riley R."/>
            <person name="Ahrendt S."/>
            <person name="Nagy L.G."/>
            <person name="Grigoriev I.V."/>
            <person name="Martin F."/>
            <person name="Rosso M.N."/>
        </authorList>
    </citation>
    <scope>NUCLEOTIDE SEQUENCE</scope>
    <source>
        <strain evidence="1">CBS 384.51</strain>
    </source>
</reference>
<comment type="caution">
    <text evidence="1">The sequence shown here is derived from an EMBL/GenBank/DDBJ whole genome shotgun (WGS) entry which is preliminary data.</text>
</comment>
<organism evidence="1 2">
    <name type="scientific">Irpex rosettiformis</name>
    <dbReference type="NCBI Taxonomy" id="378272"/>
    <lineage>
        <taxon>Eukaryota</taxon>
        <taxon>Fungi</taxon>
        <taxon>Dikarya</taxon>
        <taxon>Basidiomycota</taxon>
        <taxon>Agaricomycotina</taxon>
        <taxon>Agaricomycetes</taxon>
        <taxon>Polyporales</taxon>
        <taxon>Irpicaceae</taxon>
        <taxon>Irpex</taxon>
    </lineage>
</organism>
<name>A0ACB8UCT8_9APHY</name>
<evidence type="ECO:0000313" key="2">
    <source>
        <dbReference type="Proteomes" id="UP001055072"/>
    </source>
</evidence>